<dbReference type="Proteomes" id="UP000812844">
    <property type="component" value="Unassembled WGS sequence"/>
</dbReference>
<keyword evidence="5" id="KW-1185">Reference proteome</keyword>
<evidence type="ECO:0000259" key="2">
    <source>
        <dbReference type="PROSITE" id="PS50110"/>
    </source>
</evidence>
<organism evidence="4 5">
    <name type="scientific">Bifidobacterium phasiani</name>
    <dbReference type="NCBI Taxonomy" id="2834431"/>
    <lineage>
        <taxon>Bacteria</taxon>
        <taxon>Bacillati</taxon>
        <taxon>Actinomycetota</taxon>
        <taxon>Actinomycetes</taxon>
        <taxon>Bifidobacteriales</taxon>
        <taxon>Bifidobacteriaceae</taxon>
        <taxon>Bifidobacterium</taxon>
    </lineage>
</organism>
<dbReference type="SMART" id="SM00448">
    <property type="entry name" value="REC"/>
    <property type="match status" value="1"/>
</dbReference>
<evidence type="ECO:0000313" key="4">
    <source>
        <dbReference type="EMBL" id="MBW3082185.1"/>
    </source>
</evidence>
<comment type="caution">
    <text evidence="4">The sequence shown here is derived from an EMBL/GenBank/DDBJ whole genome shotgun (WGS) entry which is preliminary data.</text>
</comment>
<feature type="domain" description="Response regulatory" evidence="2">
    <location>
        <begin position="3"/>
        <end position="120"/>
    </location>
</feature>
<proteinExistence type="predicted"/>
<dbReference type="InterPro" id="IPR046947">
    <property type="entry name" value="LytR-like"/>
</dbReference>
<accession>A0ABS6W6T1</accession>
<dbReference type="InterPro" id="IPR001789">
    <property type="entry name" value="Sig_transdc_resp-reg_receiver"/>
</dbReference>
<dbReference type="Pfam" id="PF00072">
    <property type="entry name" value="Response_reg"/>
    <property type="match status" value="1"/>
</dbReference>
<evidence type="ECO:0000313" key="5">
    <source>
        <dbReference type="Proteomes" id="UP000812844"/>
    </source>
</evidence>
<protein>
    <submittedName>
        <fullName evidence="4">Response regulator transcription factor</fullName>
    </submittedName>
</protein>
<feature type="domain" description="HTH LytTR-type" evidence="3">
    <location>
        <begin position="131"/>
        <end position="229"/>
    </location>
</feature>
<name>A0ABS6W6T1_9BIFI</name>
<dbReference type="PROSITE" id="PS50110">
    <property type="entry name" value="RESPONSE_REGULATORY"/>
    <property type="match status" value="1"/>
</dbReference>
<dbReference type="InterPro" id="IPR007492">
    <property type="entry name" value="LytTR_DNA-bd_dom"/>
</dbReference>
<keyword evidence="1" id="KW-0597">Phosphoprotein</keyword>
<sequence>MMNIAVVDDDDRDAAVTIELIDRYYAGDETRYAVTRYGDGGTFLEGYRADFDLVVLDVEMPGLDGLETARRLREIDGNVVLVFTTKMAQYAAAGYDVDAIGYLLKPLEYFNLALKMRKAEELVRSRRGVTIPLSVDGGMRFLSSHDVRYVEVFRHDLVYHTGDGPWRVRGSLKEAARLLEPADFVACSRFCLVNLEWVRAVTDNDVRVDTFTLPVSRSKKKALMQALARYYGR</sequence>
<gene>
    <name evidence="4" type="ORF">KIH73_02105</name>
</gene>
<reference evidence="4 5" key="1">
    <citation type="submission" date="2021-05" db="EMBL/GenBank/DDBJ databases">
        <title>Phylogenetic classification of ten novel species belonging to the genus Bifidobacterium comprising B. colchicus sp. nov., B. abeli sp. nov., B. bicoloris sp. nov., B. guerezis sp. nov., B. rosaliae sp. nov., B. santillanensis sp. nov., B. argentati sp. nov., B. amazzoni sp. nov., B. pluviali sp. nov., and B. pinnaculum sp. nov.</title>
        <authorList>
            <person name="Lugli G.A."/>
            <person name="Ruiz Garcia L."/>
            <person name="Margolles A."/>
            <person name="Ventura M."/>
        </authorList>
    </citation>
    <scope>NUCLEOTIDE SEQUENCE [LARGE SCALE GENOMIC DNA]</scope>
    <source>
        <strain evidence="4 5">6T3</strain>
    </source>
</reference>
<dbReference type="EMBL" id="JAHBBD010000003">
    <property type="protein sequence ID" value="MBW3082185.1"/>
    <property type="molecule type" value="Genomic_DNA"/>
</dbReference>
<evidence type="ECO:0000259" key="3">
    <source>
        <dbReference type="PROSITE" id="PS50930"/>
    </source>
</evidence>
<dbReference type="PANTHER" id="PTHR37299:SF1">
    <property type="entry name" value="STAGE 0 SPORULATION PROTEIN A HOMOLOG"/>
    <property type="match status" value="1"/>
</dbReference>
<evidence type="ECO:0000256" key="1">
    <source>
        <dbReference type="PROSITE-ProRule" id="PRU00169"/>
    </source>
</evidence>
<dbReference type="RefSeq" id="WP_219080065.1">
    <property type="nucleotide sequence ID" value="NZ_JAHBBD010000003.1"/>
</dbReference>
<dbReference type="Pfam" id="PF04397">
    <property type="entry name" value="LytTR"/>
    <property type="match status" value="1"/>
</dbReference>
<dbReference type="SMART" id="SM00850">
    <property type="entry name" value="LytTR"/>
    <property type="match status" value="1"/>
</dbReference>
<dbReference type="PROSITE" id="PS50930">
    <property type="entry name" value="HTH_LYTTR"/>
    <property type="match status" value="1"/>
</dbReference>
<dbReference type="PANTHER" id="PTHR37299">
    <property type="entry name" value="TRANSCRIPTIONAL REGULATOR-RELATED"/>
    <property type="match status" value="1"/>
</dbReference>
<feature type="modified residue" description="4-aspartylphosphate" evidence="1">
    <location>
        <position position="57"/>
    </location>
</feature>